<accession>A0A3G3DUI0</accession>
<name>A0A3V5ZM86_SALET</name>
<gene>
    <name evidence="1" type="ORF">FG623_002165</name>
</gene>
<comment type="caution">
    <text evidence="1">The sequence shown here is derived from an EMBL/GenBank/DDBJ whole genome shotgun (WGS) entry which is preliminary data.</text>
</comment>
<dbReference type="Proteomes" id="UP000315048">
    <property type="component" value="Unassembled WGS sequence"/>
</dbReference>
<reference evidence="1 2" key="1">
    <citation type="journal article" date="2019" name="Appl. Environ. Microbiol.">
        <title>Clinically Unreported Salmonellosis Outbreak Detected via Comparative Genomic Analysis of Municipal Wastewater Salmonella Isolates.</title>
        <authorList>
            <person name="Diemert S."/>
            <person name="Yan T."/>
        </authorList>
    </citation>
    <scope>NUCLEOTIDE SEQUENCE [LARGE SCALE GENOMIC DNA]</scope>
    <source>
        <strain evidence="1 2">HIY0083</strain>
    </source>
</reference>
<organism evidence="1 2">
    <name type="scientific">Salmonella enterica subsp. enterica serovar Tennessee</name>
    <dbReference type="NCBI Taxonomy" id="143221"/>
    <lineage>
        <taxon>Bacteria</taxon>
        <taxon>Pseudomonadati</taxon>
        <taxon>Pseudomonadota</taxon>
        <taxon>Gammaproteobacteria</taxon>
        <taxon>Enterobacterales</taxon>
        <taxon>Enterobacteriaceae</taxon>
        <taxon>Salmonella</taxon>
    </lineage>
</organism>
<protein>
    <submittedName>
        <fullName evidence="1">Uncharacterized protein</fullName>
    </submittedName>
</protein>
<dbReference type="AlphaFoldDB" id="A0A3V5ZM86"/>
<evidence type="ECO:0000313" key="2">
    <source>
        <dbReference type="Proteomes" id="UP000315048"/>
    </source>
</evidence>
<sequence length="216" mass="25041">MRDRTRSYTTDLPRIGLPFLTNMRRRLTDAEPGTQLYTQTESGTLYTFRQADSYAMTINGITRAIRTTTTQAGYGVREWYVCPHCMKRAAKLYIGKKDIGCRACWKLHYKSQSADRLDRMRMKIRQQRHAIWGNNDLAKNLFNDIRMFPKPKGMRWATFDRKRAELSVMEMAYWQAFSPVVDRITGVIERKTRNAARGIGLTLSKQNARTGRQGTG</sequence>
<evidence type="ECO:0000313" key="1">
    <source>
        <dbReference type="EMBL" id="TRI68988.1"/>
    </source>
</evidence>
<dbReference type="EMBL" id="VCWZ02000001">
    <property type="protein sequence ID" value="TRI68988.1"/>
    <property type="molecule type" value="Genomic_DNA"/>
</dbReference>
<dbReference type="RefSeq" id="WP_001537557.1">
    <property type="nucleotide sequence ID" value="NZ_CP014994.1"/>
</dbReference>
<accession>A0A3V5ZM86</accession>
<proteinExistence type="predicted"/>